<proteinExistence type="inferred from homology"/>
<keyword evidence="3" id="KW-0378">Hydrolase</keyword>
<dbReference type="InterPro" id="IPR037038">
    <property type="entry name" value="HepT-like_sf"/>
</dbReference>
<sequence>MDEQLLVSKTGTIERCCKRARDEYEKDPTTFVGDITRQDAATLNVIRAWEAAIEMGDHVLADRGLGTAHDEREVITLLAEHGWIEPTLAEDLKRTGEFCRAEWDYQAAPLPALVTIIKRGLDDFDVYARALLAGAAALPAADDADGTEQQEADDPAI</sequence>
<evidence type="ECO:0000313" key="6">
    <source>
        <dbReference type="Proteomes" id="UP001204151"/>
    </source>
</evidence>
<gene>
    <name evidence="5" type="ORF">NX784_07705</name>
</gene>
<keyword evidence="2" id="KW-0540">Nuclease</keyword>
<evidence type="ECO:0000256" key="4">
    <source>
        <dbReference type="ARBA" id="ARBA00024207"/>
    </source>
</evidence>
<keyword evidence="1" id="KW-1277">Toxin-antitoxin system</keyword>
<dbReference type="Gene3D" id="1.20.120.580">
    <property type="entry name" value="bsu32300-like"/>
    <property type="match status" value="1"/>
</dbReference>
<dbReference type="EMBL" id="JANUGW010000004">
    <property type="protein sequence ID" value="MCS0581472.1"/>
    <property type="molecule type" value="Genomic_DNA"/>
</dbReference>
<accession>A0ABT1ZNI1</accession>
<dbReference type="InterPro" id="IPR008201">
    <property type="entry name" value="HepT-like"/>
</dbReference>
<name>A0ABT1ZNI1_9BURK</name>
<evidence type="ECO:0000256" key="2">
    <source>
        <dbReference type="ARBA" id="ARBA00022722"/>
    </source>
</evidence>
<evidence type="ECO:0000313" key="5">
    <source>
        <dbReference type="EMBL" id="MCS0581472.1"/>
    </source>
</evidence>
<protein>
    <submittedName>
        <fullName evidence="5">DUF86 domain-containing protein</fullName>
    </submittedName>
</protein>
<dbReference type="Proteomes" id="UP001204151">
    <property type="component" value="Unassembled WGS sequence"/>
</dbReference>
<evidence type="ECO:0000256" key="1">
    <source>
        <dbReference type="ARBA" id="ARBA00022649"/>
    </source>
</evidence>
<dbReference type="RefSeq" id="WP_258816069.1">
    <property type="nucleotide sequence ID" value="NZ_JANUGW010000004.1"/>
</dbReference>
<keyword evidence="6" id="KW-1185">Reference proteome</keyword>
<dbReference type="NCBIfam" id="NF047751">
    <property type="entry name" value="HepT_toxin"/>
    <property type="match status" value="1"/>
</dbReference>
<comment type="similarity">
    <text evidence="4">Belongs to the HepT RNase toxin family.</text>
</comment>
<reference evidence="5 6" key="1">
    <citation type="submission" date="2022-08" db="EMBL/GenBank/DDBJ databases">
        <title>Reclassification of Massilia species as members of the genera Telluria, Duganella, Pseudoduganella, Mokoshia gen. nov. and Zemynaea gen. nov. using orthogonal and non-orthogonal genome-based approaches.</title>
        <authorList>
            <person name="Bowman J.P."/>
        </authorList>
    </citation>
    <scope>NUCLEOTIDE SEQUENCE [LARGE SCALE GENOMIC DNA]</scope>
    <source>
        <strain evidence="5 6">JCM 31316</strain>
    </source>
</reference>
<comment type="caution">
    <text evidence="5">The sequence shown here is derived from an EMBL/GenBank/DDBJ whole genome shotgun (WGS) entry which is preliminary data.</text>
</comment>
<organism evidence="5 6">
    <name type="scientific">Massilia pinisoli</name>
    <dbReference type="NCBI Taxonomy" id="1772194"/>
    <lineage>
        <taxon>Bacteria</taxon>
        <taxon>Pseudomonadati</taxon>
        <taxon>Pseudomonadota</taxon>
        <taxon>Betaproteobacteria</taxon>
        <taxon>Burkholderiales</taxon>
        <taxon>Oxalobacteraceae</taxon>
        <taxon>Telluria group</taxon>
        <taxon>Massilia</taxon>
    </lineage>
</organism>
<evidence type="ECO:0000256" key="3">
    <source>
        <dbReference type="ARBA" id="ARBA00022801"/>
    </source>
</evidence>
<dbReference type="Pfam" id="PF01934">
    <property type="entry name" value="HepT-like"/>
    <property type="match status" value="1"/>
</dbReference>